<dbReference type="Gene3D" id="3.40.630.30">
    <property type="match status" value="1"/>
</dbReference>
<proteinExistence type="predicted"/>
<dbReference type="Proteomes" id="UP000661715">
    <property type="component" value="Unassembled WGS sequence"/>
</dbReference>
<evidence type="ECO:0000313" key="1">
    <source>
        <dbReference type="EMBL" id="MBD0724988.1"/>
    </source>
</evidence>
<evidence type="ECO:0000313" key="2">
    <source>
        <dbReference type="Proteomes" id="UP000661715"/>
    </source>
</evidence>
<organism evidence="1 2">
    <name type="scientific">Flavobacterium pokkalii</name>
    <dbReference type="NCBI Taxonomy" id="1940408"/>
    <lineage>
        <taxon>Bacteria</taxon>
        <taxon>Pseudomonadati</taxon>
        <taxon>Bacteroidota</taxon>
        <taxon>Flavobacteriia</taxon>
        <taxon>Flavobacteriales</taxon>
        <taxon>Flavobacteriaceae</taxon>
        <taxon>Flavobacterium</taxon>
    </lineage>
</organism>
<protein>
    <submittedName>
        <fullName evidence="1">Uncharacterized protein</fullName>
    </submittedName>
</protein>
<keyword evidence="2" id="KW-1185">Reference proteome</keyword>
<dbReference type="EMBL" id="NASZ01000008">
    <property type="protein sequence ID" value="MBD0724988.1"/>
    <property type="molecule type" value="Genomic_DNA"/>
</dbReference>
<reference evidence="1 2" key="1">
    <citation type="journal article" date="2020" name="Microbiol. Res.">
        <title>Flavobacterium pokkalii sp. nov., a novel plant growth promoting native rhizobacteria isolated from pokkali rice grown in coastal saline affected agricultural regions of southern India, Kerala.</title>
        <authorList>
            <person name="Menon R.R."/>
            <person name="Kumari S."/>
            <person name="Viver T."/>
            <person name="Rameshkumar N."/>
        </authorList>
    </citation>
    <scope>NUCLEOTIDE SEQUENCE [LARGE SCALE GENOMIC DNA]</scope>
    <source>
        <strain evidence="1 2">L1I52</strain>
    </source>
</reference>
<accession>A0ABR7USJ4</accession>
<dbReference type="RefSeq" id="WP_188220345.1">
    <property type="nucleotide sequence ID" value="NZ_NASZ01000008.1"/>
</dbReference>
<comment type="caution">
    <text evidence="1">The sequence shown here is derived from an EMBL/GenBank/DDBJ whole genome shotgun (WGS) entry which is preliminary data.</text>
</comment>
<gene>
    <name evidence="1" type="ORF">B6A10_07340</name>
</gene>
<dbReference type="SUPFAM" id="SSF55729">
    <property type="entry name" value="Acyl-CoA N-acyltransferases (Nat)"/>
    <property type="match status" value="1"/>
</dbReference>
<sequence>METTAQQQANFNFRAVTIADLDTIIKLYQEQKKEKSKLNQHFGLPLLVAELNDKIVGYSYASNSNSNVYQLKTYIDTAFEHYFLQENLIQKSELLLKEKGKNLVHKNLDSSITRLINWLNYSYS</sequence>
<dbReference type="InterPro" id="IPR016181">
    <property type="entry name" value="Acyl_CoA_acyltransferase"/>
</dbReference>
<name>A0ABR7USJ4_9FLAO</name>